<reference evidence="3 4" key="1">
    <citation type="submission" date="2018-08" db="EMBL/GenBank/DDBJ databases">
        <title>Meiothermus roseus NBRC 110900 genome sequencing project.</title>
        <authorList>
            <person name="Da Costa M.S."/>
            <person name="Albuquerque L."/>
            <person name="Raposo P."/>
            <person name="Froufe H.J.C."/>
            <person name="Barroso C.S."/>
            <person name="Egas C."/>
        </authorList>
    </citation>
    <scope>NUCLEOTIDE SEQUENCE [LARGE SCALE GENOMIC DNA]</scope>
    <source>
        <strain evidence="3 4">NBRC 110900</strain>
    </source>
</reference>
<dbReference type="PANTHER" id="PTHR37464:SF1">
    <property type="entry name" value="BLL2463 PROTEIN"/>
    <property type="match status" value="1"/>
</dbReference>
<feature type="domain" description="Aerotolerance regulator N-terminal" evidence="2">
    <location>
        <begin position="1"/>
        <end position="71"/>
    </location>
</feature>
<evidence type="ECO:0000259" key="2">
    <source>
        <dbReference type="Pfam" id="PF07584"/>
    </source>
</evidence>
<dbReference type="EMBL" id="QWLA01000016">
    <property type="protein sequence ID" value="RIH87749.1"/>
    <property type="molecule type" value="Genomic_DNA"/>
</dbReference>
<feature type="transmembrane region" description="Helical" evidence="1">
    <location>
        <begin position="52"/>
        <end position="72"/>
    </location>
</feature>
<evidence type="ECO:0000313" key="4">
    <source>
        <dbReference type="Proteomes" id="UP000265341"/>
    </source>
</evidence>
<keyword evidence="1" id="KW-1133">Transmembrane helix</keyword>
<comment type="caution">
    <text evidence="3">The sequence shown here is derived from an EMBL/GenBank/DDBJ whole genome shotgun (WGS) entry which is preliminary data.</text>
</comment>
<keyword evidence="1" id="KW-0472">Membrane</keyword>
<name>A0A399EXH6_9DEIN</name>
<sequence>MTFAHPLLLAILPPILGLIYWLYRRRRPRERKVAGLWLWRQARRRGQARRRFDLRLFLLLLAGLFAGLALSLPRLEIDRPGPLVLVLDASASMAATDRAPNRLEWVKAQVRGRLSSSPRAVLVRAGRTNQVFGPASGRELLDELEQIRAGDEQANLAAAVALGKSRLNAPALVASDASPPENADGYLNAAGNGQNVGITAIGAGFVAVGNSGPGPWKGEVIVGGRSYRLEVPAGGFSTLEVPATSTFTLQARLSTADALSLDNAAEFSRRNVRVALEGDSPALERLLALLGTIRSSSPEVHFSFAPPPENPPSFSVYFARRGSAEAIVDDVERTVPYLRGAELVGFRLPIPPAPPATWQPLVRSETGQPMAWFHPNGLYLPDPASLQNLPAFPVLLYNVIVPRSEQRRGLLSAGETLLPRPQPDRPLPPTLKLELSPWLALLAAMVLGLESLLYRSARAGKQPRLAAE</sequence>
<evidence type="ECO:0000313" key="3">
    <source>
        <dbReference type="EMBL" id="RIH87749.1"/>
    </source>
</evidence>
<dbReference type="Gene3D" id="3.40.50.410">
    <property type="entry name" value="von Willebrand factor, type A domain"/>
    <property type="match status" value="1"/>
</dbReference>
<dbReference type="Proteomes" id="UP000265341">
    <property type="component" value="Unassembled WGS sequence"/>
</dbReference>
<accession>A0A399EXH6</accession>
<dbReference type="InterPro" id="IPR036465">
    <property type="entry name" value="vWFA_dom_sf"/>
</dbReference>
<dbReference type="InterPro" id="IPR024163">
    <property type="entry name" value="Aerotolerance_reg_N"/>
</dbReference>
<keyword evidence="4" id="KW-1185">Reference proteome</keyword>
<evidence type="ECO:0000256" key="1">
    <source>
        <dbReference type="SAM" id="Phobius"/>
    </source>
</evidence>
<feature type="transmembrane region" description="Helical" evidence="1">
    <location>
        <begin position="6"/>
        <end position="23"/>
    </location>
</feature>
<dbReference type="RefSeq" id="WP_119276471.1">
    <property type="nucleotide sequence ID" value="NZ_QWLA01000016.1"/>
</dbReference>
<dbReference type="Pfam" id="PF07584">
    <property type="entry name" value="BatA"/>
    <property type="match status" value="1"/>
</dbReference>
<dbReference type="OrthoDB" id="31176at2"/>
<dbReference type="PANTHER" id="PTHR37464">
    <property type="entry name" value="BLL2463 PROTEIN"/>
    <property type="match status" value="1"/>
</dbReference>
<keyword evidence="1" id="KW-0812">Transmembrane</keyword>
<organism evidence="3 4">
    <name type="scientific">Calidithermus roseus</name>
    <dbReference type="NCBI Taxonomy" id="1644118"/>
    <lineage>
        <taxon>Bacteria</taxon>
        <taxon>Thermotogati</taxon>
        <taxon>Deinococcota</taxon>
        <taxon>Deinococci</taxon>
        <taxon>Thermales</taxon>
        <taxon>Thermaceae</taxon>
        <taxon>Calidithermus</taxon>
    </lineage>
</organism>
<proteinExistence type="predicted"/>
<dbReference type="AlphaFoldDB" id="A0A399EXH6"/>
<protein>
    <recommendedName>
        <fullName evidence="2">Aerotolerance regulator N-terminal domain-containing protein</fullName>
    </recommendedName>
</protein>
<gene>
    <name evidence="3" type="ORF">Mrose_01144</name>
</gene>
<dbReference type="SUPFAM" id="SSF53300">
    <property type="entry name" value="vWA-like"/>
    <property type="match status" value="1"/>
</dbReference>